<evidence type="ECO:0000313" key="1">
    <source>
        <dbReference type="EMBL" id="CAG8629028.1"/>
    </source>
</evidence>
<reference evidence="1" key="1">
    <citation type="submission" date="2021-06" db="EMBL/GenBank/DDBJ databases">
        <authorList>
            <person name="Kallberg Y."/>
            <person name="Tangrot J."/>
            <person name="Rosling A."/>
        </authorList>
    </citation>
    <scope>NUCLEOTIDE SEQUENCE</scope>
    <source>
        <strain evidence="1">AU212A</strain>
    </source>
</reference>
<sequence>ISSRRQTVVLAPQCNDFDVETLARNMSIVIDNDKNLVMAKVSDST</sequence>
<keyword evidence="2" id="KW-1185">Reference proteome</keyword>
<comment type="caution">
    <text evidence="1">The sequence shown here is derived from an EMBL/GenBank/DDBJ whole genome shotgun (WGS) entry which is preliminary data.</text>
</comment>
<accession>A0ACA9N2M6</accession>
<dbReference type="EMBL" id="CAJVPM010019287">
    <property type="protein sequence ID" value="CAG8629028.1"/>
    <property type="molecule type" value="Genomic_DNA"/>
</dbReference>
<evidence type="ECO:0000313" key="2">
    <source>
        <dbReference type="Proteomes" id="UP000789860"/>
    </source>
</evidence>
<proteinExistence type="predicted"/>
<name>A0ACA9N2M6_9GLOM</name>
<dbReference type="Proteomes" id="UP000789860">
    <property type="component" value="Unassembled WGS sequence"/>
</dbReference>
<organism evidence="1 2">
    <name type="scientific">Scutellospora calospora</name>
    <dbReference type="NCBI Taxonomy" id="85575"/>
    <lineage>
        <taxon>Eukaryota</taxon>
        <taxon>Fungi</taxon>
        <taxon>Fungi incertae sedis</taxon>
        <taxon>Mucoromycota</taxon>
        <taxon>Glomeromycotina</taxon>
        <taxon>Glomeromycetes</taxon>
        <taxon>Diversisporales</taxon>
        <taxon>Gigasporaceae</taxon>
        <taxon>Scutellospora</taxon>
    </lineage>
</organism>
<protein>
    <submittedName>
        <fullName evidence="1">7667_t:CDS:1</fullName>
    </submittedName>
</protein>
<feature type="non-terminal residue" evidence="1">
    <location>
        <position position="1"/>
    </location>
</feature>
<gene>
    <name evidence="1" type="ORF">SCALOS_LOCUS7901</name>
</gene>